<organism evidence="3 4">
    <name type="scientific">Zeaxanthinibacter enoshimensis</name>
    <dbReference type="NCBI Taxonomy" id="392009"/>
    <lineage>
        <taxon>Bacteria</taxon>
        <taxon>Pseudomonadati</taxon>
        <taxon>Bacteroidota</taxon>
        <taxon>Flavobacteriia</taxon>
        <taxon>Flavobacteriales</taxon>
        <taxon>Flavobacteriaceae</taxon>
        <taxon>Zeaxanthinibacter</taxon>
    </lineage>
</organism>
<sequence length="101" mass="11753">MRKAEEVVEFKKDDWYGCYINPSNGLESLSNKKYQVRNRKIIKDGLIDFVQIAVPVLSLLITILVIVRDDSKRNSEIEAIEEKIEKLQNRINDLESTEVKD</sequence>
<name>A0A4R6TEZ5_9FLAO</name>
<accession>A0A4R6TEZ5</accession>
<evidence type="ECO:0000256" key="2">
    <source>
        <dbReference type="SAM" id="Phobius"/>
    </source>
</evidence>
<keyword evidence="2" id="KW-1133">Transmembrane helix</keyword>
<gene>
    <name evidence="3" type="ORF">CLV82_2960</name>
</gene>
<evidence type="ECO:0000313" key="3">
    <source>
        <dbReference type="EMBL" id="TDQ28158.1"/>
    </source>
</evidence>
<evidence type="ECO:0000256" key="1">
    <source>
        <dbReference type="SAM" id="Coils"/>
    </source>
</evidence>
<keyword evidence="4" id="KW-1185">Reference proteome</keyword>
<keyword evidence="2" id="KW-0812">Transmembrane</keyword>
<dbReference type="AlphaFoldDB" id="A0A4R6TEZ5"/>
<keyword evidence="2" id="KW-0472">Membrane</keyword>
<dbReference type="Proteomes" id="UP000295468">
    <property type="component" value="Unassembled WGS sequence"/>
</dbReference>
<keyword evidence="1" id="KW-0175">Coiled coil</keyword>
<feature type="transmembrane region" description="Helical" evidence="2">
    <location>
        <begin position="49"/>
        <end position="67"/>
    </location>
</feature>
<protein>
    <submittedName>
        <fullName evidence="3">Uncharacterized protein</fullName>
    </submittedName>
</protein>
<reference evidence="3 4" key="1">
    <citation type="submission" date="2019-03" db="EMBL/GenBank/DDBJ databases">
        <title>Genomic Encyclopedia of Archaeal and Bacterial Type Strains, Phase II (KMG-II): from individual species to whole genera.</title>
        <authorList>
            <person name="Goeker M."/>
        </authorList>
    </citation>
    <scope>NUCLEOTIDE SEQUENCE [LARGE SCALE GENOMIC DNA]</scope>
    <source>
        <strain evidence="3 4">DSM 18435</strain>
    </source>
</reference>
<dbReference type="EMBL" id="SNYI01000005">
    <property type="protein sequence ID" value="TDQ28158.1"/>
    <property type="molecule type" value="Genomic_DNA"/>
</dbReference>
<proteinExistence type="predicted"/>
<feature type="coiled-coil region" evidence="1">
    <location>
        <begin position="70"/>
        <end position="97"/>
    </location>
</feature>
<comment type="caution">
    <text evidence="3">The sequence shown here is derived from an EMBL/GenBank/DDBJ whole genome shotgun (WGS) entry which is preliminary data.</text>
</comment>
<evidence type="ECO:0000313" key="4">
    <source>
        <dbReference type="Proteomes" id="UP000295468"/>
    </source>
</evidence>